<dbReference type="AlphaFoldDB" id="A0A6J6HGP7"/>
<proteinExistence type="predicted"/>
<organism evidence="1">
    <name type="scientific">freshwater metagenome</name>
    <dbReference type="NCBI Taxonomy" id="449393"/>
    <lineage>
        <taxon>unclassified sequences</taxon>
        <taxon>metagenomes</taxon>
        <taxon>ecological metagenomes</taxon>
    </lineage>
</organism>
<sequence>MFEAVGACGQSAMGFPTQNLIITFMRTKTLFGALSCGSDSQTSALNKMGSRVFELVK</sequence>
<dbReference type="EMBL" id="CAEZUN010000220">
    <property type="protein sequence ID" value="CAB4612911.1"/>
    <property type="molecule type" value="Genomic_DNA"/>
</dbReference>
<accession>A0A6J6HGP7</accession>
<evidence type="ECO:0000313" key="1">
    <source>
        <dbReference type="EMBL" id="CAB4612911.1"/>
    </source>
</evidence>
<name>A0A6J6HGP7_9ZZZZ</name>
<reference evidence="1" key="1">
    <citation type="submission" date="2020-05" db="EMBL/GenBank/DDBJ databases">
        <authorList>
            <person name="Chiriac C."/>
            <person name="Salcher M."/>
            <person name="Ghai R."/>
            <person name="Kavagutti S V."/>
        </authorList>
    </citation>
    <scope>NUCLEOTIDE SEQUENCE</scope>
</reference>
<protein>
    <submittedName>
        <fullName evidence="1">Unannotated protein</fullName>
    </submittedName>
</protein>
<gene>
    <name evidence="1" type="ORF">UFOPK1826_01384</name>
</gene>